<keyword evidence="3 8" id="KW-0819">tRNA processing</keyword>
<dbReference type="HAMAP" id="MF_00972">
    <property type="entry name" value="tRNA_aden_deaminase"/>
    <property type="match status" value="1"/>
</dbReference>
<reference evidence="10 12" key="1">
    <citation type="journal article" date="2016" name="Genome Announc.">
        <title>Complete Genome Sequences of Aerococcus christensenii CCUG 28831T, Aerococcus sanguinicola CCUG 43001T, Aerococcus urinae CCUG 36881T, Aerococcus urinaeequi CCUG 28094T, Aerococcus urinaehominis CCUG 42038 BT, and Aerococcus viridans CCUG 4311T.</title>
        <authorList>
            <person name="Carkaci D."/>
            <person name="Dargis R."/>
            <person name="Nielsen X.C."/>
            <person name="Skovgaard O."/>
            <person name="Fuursted K."/>
            <person name="Christensen J.J."/>
        </authorList>
    </citation>
    <scope>NUCLEOTIDE SEQUENCE [LARGE SCALE GENOMIC DNA]</scope>
    <source>
        <strain evidence="10 12">CCUG43001</strain>
    </source>
</reference>
<dbReference type="AlphaFoldDB" id="A0A109RDW2"/>
<dbReference type="Proteomes" id="UP000069912">
    <property type="component" value="Chromosome"/>
</dbReference>
<evidence type="ECO:0000256" key="5">
    <source>
        <dbReference type="ARBA" id="ARBA00022801"/>
    </source>
</evidence>
<evidence type="ECO:0000313" key="12">
    <source>
        <dbReference type="Proteomes" id="UP000069912"/>
    </source>
</evidence>
<keyword evidence="12" id="KW-1185">Reference proteome</keyword>
<gene>
    <name evidence="8" type="primary">tadA</name>
    <name evidence="10" type="ORF">AWM72_04950</name>
    <name evidence="11" type="ORF">CYJ28_03765</name>
</gene>
<name>A0A109RDW2_9LACT</name>
<dbReference type="InterPro" id="IPR028883">
    <property type="entry name" value="tRNA_aden_deaminase"/>
</dbReference>
<evidence type="ECO:0000256" key="1">
    <source>
        <dbReference type="ARBA" id="ARBA00010669"/>
    </source>
</evidence>
<comment type="similarity">
    <text evidence="1">Belongs to the cytidine and deoxycytidylate deaminase family. ADAT2 subfamily.</text>
</comment>
<evidence type="ECO:0000313" key="11">
    <source>
        <dbReference type="EMBL" id="PKZ22592.1"/>
    </source>
</evidence>
<evidence type="ECO:0000313" key="13">
    <source>
        <dbReference type="Proteomes" id="UP000234239"/>
    </source>
</evidence>
<evidence type="ECO:0000256" key="2">
    <source>
        <dbReference type="ARBA" id="ARBA00011738"/>
    </source>
</evidence>
<evidence type="ECO:0000256" key="6">
    <source>
        <dbReference type="ARBA" id="ARBA00022833"/>
    </source>
</evidence>
<evidence type="ECO:0000256" key="4">
    <source>
        <dbReference type="ARBA" id="ARBA00022723"/>
    </source>
</evidence>
<dbReference type="EMBL" id="CP014160">
    <property type="protein sequence ID" value="AMB94959.1"/>
    <property type="molecule type" value="Genomic_DNA"/>
</dbReference>
<dbReference type="Pfam" id="PF14437">
    <property type="entry name" value="MafB19-deam"/>
    <property type="match status" value="1"/>
</dbReference>
<dbReference type="GO" id="GO:0002100">
    <property type="term" value="P:tRNA wobble adenosine to inosine editing"/>
    <property type="evidence" value="ECO:0007669"/>
    <property type="project" value="UniProtKB-UniRule"/>
</dbReference>
<dbReference type="SUPFAM" id="SSF53927">
    <property type="entry name" value="Cytidine deaminase-like"/>
    <property type="match status" value="1"/>
</dbReference>
<dbReference type="GO" id="GO:0052717">
    <property type="term" value="F:tRNA-specific adenosine-34 deaminase activity"/>
    <property type="evidence" value="ECO:0007669"/>
    <property type="project" value="UniProtKB-UniRule"/>
</dbReference>
<sequence length="160" mass="17974">MRLAIAEAKKAEALGEVPIGAIVVKDGQVIGRGYNLREQSNDATSHAEMQAIREANAYLDNWRLMDCDMYVTLEPCPMCSGAIILSRIRHLYFGAYDPKAGTVGSLMNLVTDERFNHQVEVTSGLLGTACSEMLTSFFRKLRKQRKRASRKPRKEENNLH</sequence>
<dbReference type="CDD" id="cd01285">
    <property type="entry name" value="nucleoside_deaminase"/>
    <property type="match status" value="1"/>
</dbReference>
<dbReference type="InterPro" id="IPR058535">
    <property type="entry name" value="MafB19-deam"/>
</dbReference>
<dbReference type="PROSITE" id="PS00903">
    <property type="entry name" value="CYT_DCMP_DEAMINASES_1"/>
    <property type="match status" value="1"/>
</dbReference>
<dbReference type="Proteomes" id="UP000234239">
    <property type="component" value="Unassembled WGS sequence"/>
</dbReference>
<dbReference type="PROSITE" id="PS51747">
    <property type="entry name" value="CYT_DCMP_DEAMINASES_2"/>
    <property type="match status" value="1"/>
</dbReference>
<reference evidence="12" key="2">
    <citation type="submission" date="2016-01" db="EMBL/GenBank/DDBJ databases">
        <title>Six Aerococcus type strain genome sequencing and assembly using PacBio and Illumina Hiseq.</title>
        <authorList>
            <person name="Carkaci D."/>
            <person name="Dargis R."/>
            <person name="Nielsen X.C."/>
            <person name="Skovgaard O."/>
            <person name="Fuursted K."/>
            <person name="Christensen J.J."/>
        </authorList>
    </citation>
    <scope>NUCLEOTIDE SEQUENCE [LARGE SCALE GENOMIC DNA]</scope>
    <source>
        <strain evidence="12">CCUG43001</strain>
    </source>
</reference>
<proteinExistence type="inferred from homology"/>
<dbReference type="EMBL" id="PKGY01000002">
    <property type="protein sequence ID" value="PKZ22592.1"/>
    <property type="molecule type" value="Genomic_DNA"/>
</dbReference>
<feature type="binding site" evidence="8">
    <location>
        <position position="46"/>
    </location>
    <ligand>
        <name>Zn(2+)</name>
        <dbReference type="ChEBI" id="CHEBI:29105"/>
        <note>catalytic</note>
    </ligand>
</feature>
<comment type="function">
    <text evidence="8">Catalyzes the deamination of adenosine to inosine at the wobble position 34 of tRNA(Arg2).</text>
</comment>
<dbReference type="NCBIfam" id="NF008113">
    <property type="entry name" value="PRK10860.1"/>
    <property type="match status" value="1"/>
</dbReference>
<evidence type="ECO:0000256" key="8">
    <source>
        <dbReference type="HAMAP-Rule" id="MF_00972"/>
    </source>
</evidence>
<reference evidence="11 13" key="3">
    <citation type="submission" date="2017-12" db="EMBL/GenBank/DDBJ databases">
        <title>Phylogenetic diversity of female urinary microbiome.</title>
        <authorList>
            <person name="Thomas-White K."/>
            <person name="Wolfe A.J."/>
        </authorList>
    </citation>
    <scope>NUCLEOTIDE SEQUENCE [LARGE SCALE GENOMIC DNA]</scope>
    <source>
        <strain evidence="11 13">UMB0139</strain>
    </source>
</reference>
<keyword evidence="4 8" id="KW-0479">Metal-binding</keyword>
<dbReference type="OrthoDB" id="9802676at2"/>
<accession>A0A109RDW2</accession>
<dbReference type="KEGG" id="asan:AWM72_04950"/>
<evidence type="ECO:0000313" key="10">
    <source>
        <dbReference type="EMBL" id="AMB94959.1"/>
    </source>
</evidence>
<dbReference type="InterPro" id="IPR016193">
    <property type="entry name" value="Cytidine_deaminase-like"/>
</dbReference>
<protein>
    <recommendedName>
        <fullName evidence="8">tRNA-specific adenosine deaminase</fullName>
        <ecNumber evidence="8">3.5.4.33</ecNumber>
    </recommendedName>
</protein>
<comment type="cofactor">
    <cofactor evidence="8">
        <name>Zn(2+)</name>
        <dbReference type="ChEBI" id="CHEBI:29105"/>
    </cofactor>
    <text evidence="8">Binds 1 zinc ion per subunit.</text>
</comment>
<dbReference type="PANTHER" id="PTHR11079">
    <property type="entry name" value="CYTOSINE DEAMINASE FAMILY MEMBER"/>
    <property type="match status" value="1"/>
</dbReference>
<feature type="binding site" evidence="8">
    <location>
        <position position="76"/>
    </location>
    <ligand>
        <name>Zn(2+)</name>
        <dbReference type="ChEBI" id="CHEBI:29105"/>
        <note>catalytic</note>
    </ligand>
</feature>
<feature type="domain" description="CMP/dCMP-type deaminase" evidence="9">
    <location>
        <begin position="1"/>
        <end position="120"/>
    </location>
</feature>
<dbReference type="EC" id="3.5.4.33" evidence="8"/>
<keyword evidence="5 8" id="KW-0378">Hydrolase</keyword>
<keyword evidence="6 8" id="KW-0862">Zinc</keyword>
<comment type="catalytic activity">
    <reaction evidence="7 8">
        <text>adenosine(34) in tRNA + H2O + H(+) = inosine(34) in tRNA + NH4(+)</text>
        <dbReference type="Rhea" id="RHEA:43168"/>
        <dbReference type="Rhea" id="RHEA-COMP:10373"/>
        <dbReference type="Rhea" id="RHEA-COMP:10374"/>
        <dbReference type="ChEBI" id="CHEBI:15377"/>
        <dbReference type="ChEBI" id="CHEBI:15378"/>
        <dbReference type="ChEBI" id="CHEBI:28938"/>
        <dbReference type="ChEBI" id="CHEBI:74411"/>
        <dbReference type="ChEBI" id="CHEBI:82852"/>
        <dbReference type="EC" id="3.5.4.33"/>
    </reaction>
</comment>
<dbReference type="Gene3D" id="3.40.140.10">
    <property type="entry name" value="Cytidine Deaminase, domain 2"/>
    <property type="match status" value="1"/>
</dbReference>
<feature type="active site" description="Proton donor" evidence="8">
    <location>
        <position position="48"/>
    </location>
</feature>
<organism evidence="10 12">
    <name type="scientific">Aerococcus sanguinicola</name>
    <dbReference type="NCBI Taxonomy" id="119206"/>
    <lineage>
        <taxon>Bacteria</taxon>
        <taxon>Bacillati</taxon>
        <taxon>Bacillota</taxon>
        <taxon>Bacilli</taxon>
        <taxon>Lactobacillales</taxon>
        <taxon>Aerococcaceae</taxon>
        <taxon>Aerococcus</taxon>
    </lineage>
</organism>
<comment type="subunit">
    <text evidence="2 8">Homodimer.</text>
</comment>
<dbReference type="InterPro" id="IPR002125">
    <property type="entry name" value="CMP_dCMP_dom"/>
</dbReference>
<evidence type="ECO:0000256" key="3">
    <source>
        <dbReference type="ARBA" id="ARBA00022694"/>
    </source>
</evidence>
<evidence type="ECO:0000259" key="9">
    <source>
        <dbReference type="PROSITE" id="PS51747"/>
    </source>
</evidence>
<dbReference type="FunFam" id="3.40.140.10:FF:000005">
    <property type="entry name" value="tRNA-specific adenosine deaminase"/>
    <property type="match status" value="1"/>
</dbReference>
<feature type="binding site" evidence="8">
    <location>
        <position position="79"/>
    </location>
    <ligand>
        <name>Zn(2+)</name>
        <dbReference type="ChEBI" id="CHEBI:29105"/>
        <note>catalytic</note>
    </ligand>
</feature>
<dbReference type="GO" id="GO:0008270">
    <property type="term" value="F:zinc ion binding"/>
    <property type="evidence" value="ECO:0007669"/>
    <property type="project" value="UniProtKB-UniRule"/>
</dbReference>
<evidence type="ECO:0000256" key="7">
    <source>
        <dbReference type="ARBA" id="ARBA00048045"/>
    </source>
</evidence>
<dbReference type="InterPro" id="IPR016192">
    <property type="entry name" value="APOBEC/CMP_deaminase_Zn-bd"/>
</dbReference>
<dbReference type="PANTHER" id="PTHR11079:SF202">
    <property type="entry name" value="TRNA-SPECIFIC ADENOSINE DEAMINASE"/>
    <property type="match status" value="1"/>
</dbReference>